<dbReference type="InterPro" id="IPR050458">
    <property type="entry name" value="LolB"/>
</dbReference>
<dbReference type="Pfam" id="PF05762">
    <property type="entry name" value="VWA_CoxE"/>
    <property type="match status" value="1"/>
</dbReference>
<dbReference type="PANTHER" id="PTHR30634:SF16">
    <property type="entry name" value="OUTER-MEMBRANE LIPOPROTEIN LOLB"/>
    <property type="match status" value="1"/>
</dbReference>
<dbReference type="SUPFAM" id="SSF53300">
    <property type="entry name" value="vWA-like"/>
    <property type="match status" value="1"/>
</dbReference>
<accession>A0A5C6RKJ5</accession>
<dbReference type="EMBL" id="VOOR01000030">
    <property type="protein sequence ID" value="TXB62429.1"/>
    <property type="molecule type" value="Genomic_DNA"/>
</dbReference>
<dbReference type="Gene3D" id="3.40.50.410">
    <property type="entry name" value="von Willebrand factor, type A domain"/>
    <property type="match status" value="1"/>
</dbReference>
<gene>
    <name evidence="2" type="ORF">FRY97_14195</name>
</gene>
<dbReference type="SMART" id="SM00327">
    <property type="entry name" value="VWA"/>
    <property type="match status" value="1"/>
</dbReference>
<dbReference type="OrthoDB" id="9789979at2"/>
<dbReference type="AlphaFoldDB" id="A0A5C6RKJ5"/>
<dbReference type="InterPro" id="IPR036465">
    <property type="entry name" value="vWFA_dom_sf"/>
</dbReference>
<name>A0A5C6RKJ5_9BACT</name>
<dbReference type="InterPro" id="IPR002035">
    <property type="entry name" value="VWF_A"/>
</dbReference>
<proteinExistence type="predicted"/>
<dbReference type="Proteomes" id="UP000321580">
    <property type="component" value="Unassembled WGS sequence"/>
</dbReference>
<dbReference type="PANTHER" id="PTHR30634">
    <property type="entry name" value="OUTER MEMBRANE LOLAB LIPOPROTEIN INSERTION APPARATUS"/>
    <property type="match status" value="1"/>
</dbReference>
<protein>
    <submittedName>
        <fullName evidence="2">VWA domain-containing protein</fullName>
    </submittedName>
</protein>
<feature type="domain" description="VWFA" evidence="1">
    <location>
        <begin position="198"/>
        <end position="360"/>
    </location>
</feature>
<evidence type="ECO:0000259" key="1">
    <source>
        <dbReference type="SMART" id="SM00327"/>
    </source>
</evidence>
<reference evidence="2 3" key="1">
    <citation type="submission" date="2019-08" db="EMBL/GenBank/DDBJ databases">
        <title>Genome of Phaeodactylibacter luteus.</title>
        <authorList>
            <person name="Bowman J.P."/>
        </authorList>
    </citation>
    <scope>NUCLEOTIDE SEQUENCE [LARGE SCALE GENOMIC DNA]</scope>
    <source>
        <strain evidence="2 3">KCTC 42180</strain>
    </source>
</reference>
<evidence type="ECO:0000313" key="3">
    <source>
        <dbReference type="Proteomes" id="UP000321580"/>
    </source>
</evidence>
<evidence type="ECO:0000313" key="2">
    <source>
        <dbReference type="EMBL" id="TXB62429.1"/>
    </source>
</evidence>
<dbReference type="RefSeq" id="WP_147168215.1">
    <property type="nucleotide sequence ID" value="NZ_VOOR01000030.1"/>
</dbReference>
<dbReference type="InterPro" id="IPR008912">
    <property type="entry name" value="Uncharacterised_CoxE"/>
</dbReference>
<comment type="caution">
    <text evidence="2">The sequence shown here is derived from an EMBL/GenBank/DDBJ whole genome shotgun (WGS) entry which is preliminary data.</text>
</comment>
<organism evidence="2 3">
    <name type="scientific">Phaeodactylibacter luteus</name>
    <dbReference type="NCBI Taxonomy" id="1564516"/>
    <lineage>
        <taxon>Bacteria</taxon>
        <taxon>Pseudomonadati</taxon>
        <taxon>Bacteroidota</taxon>
        <taxon>Saprospiria</taxon>
        <taxon>Saprospirales</taxon>
        <taxon>Haliscomenobacteraceae</taxon>
        <taxon>Phaeodactylibacter</taxon>
    </lineage>
</organism>
<keyword evidence="3" id="KW-1185">Reference proteome</keyword>
<sequence>MDKERIERWRLILGKQADPENGVPLKGDARGMDKVLEALYDSDRSGGLGSSSPNINRWLGDIRTYFPTPVVQLMQRDALHRLGLERMLMEPELLETLEPDVELAITLLSLSKAIPDKTKSTARMVVRKVAEQLEKRLEFPLKQAIRGSLNRATRNPRPRLQEINWNRTILSNLKHYQPEYKTIIPEQLQGYGRKRHQLKEVIILSDQSGSMASSVVYAGILSCIMASIGSIRTHFVAFDTSVADLSSYLQDPVDLLFATQLGGGTDIARAIAYAQQLIRQPRDTVIVLISDLYEGGREADLLRRAAQLKSDGATLVALLALNDQGAPAFSKGMAEKFAALGIPSFACTPEQFPPLMAAALSGQPIPEWAAQKGIHLAG</sequence>